<evidence type="ECO:0000313" key="1">
    <source>
        <dbReference type="EMBL" id="JAH35941.1"/>
    </source>
</evidence>
<proteinExistence type="predicted"/>
<reference evidence="1" key="2">
    <citation type="journal article" date="2015" name="Fish Shellfish Immunol.">
        <title>Early steps in the European eel (Anguilla anguilla)-Vibrio vulnificus interaction in the gills: Role of the RtxA13 toxin.</title>
        <authorList>
            <person name="Callol A."/>
            <person name="Pajuelo D."/>
            <person name="Ebbesson L."/>
            <person name="Teles M."/>
            <person name="MacKenzie S."/>
            <person name="Amaro C."/>
        </authorList>
    </citation>
    <scope>NUCLEOTIDE SEQUENCE</scope>
</reference>
<accession>A0A0E9S3U0</accession>
<reference evidence="1" key="1">
    <citation type="submission" date="2014-11" db="EMBL/GenBank/DDBJ databases">
        <authorList>
            <person name="Amaro Gonzalez C."/>
        </authorList>
    </citation>
    <scope>NUCLEOTIDE SEQUENCE</scope>
</reference>
<sequence length="43" mass="4988">MFRKCVGYVYAARGNGNNLINYRLLVIDLTAWRPFCYNITVTS</sequence>
<dbReference type="EMBL" id="GBXM01072636">
    <property type="protein sequence ID" value="JAH35941.1"/>
    <property type="molecule type" value="Transcribed_RNA"/>
</dbReference>
<dbReference type="AlphaFoldDB" id="A0A0E9S3U0"/>
<name>A0A0E9S3U0_ANGAN</name>
<organism evidence="1">
    <name type="scientific">Anguilla anguilla</name>
    <name type="common">European freshwater eel</name>
    <name type="synonym">Muraena anguilla</name>
    <dbReference type="NCBI Taxonomy" id="7936"/>
    <lineage>
        <taxon>Eukaryota</taxon>
        <taxon>Metazoa</taxon>
        <taxon>Chordata</taxon>
        <taxon>Craniata</taxon>
        <taxon>Vertebrata</taxon>
        <taxon>Euteleostomi</taxon>
        <taxon>Actinopterygii</taxon>
        <taxon>Neopterygii</taxon>
        <taxon>Teleostei</taxon>
        <taxon>Anguilliformes</taxon>
        <taxon>Anguillidae</taxon>
        <taxon>Anguilla</taxon>
    </lineage>
</organism>
<protein>
    <submittedName>
        <fullName evidence="1">Uncharacterized protein</fullName>
    </submittedName>
</protein>